<evidence type="ECO:0000256" key="1">
    <source>
        <dbReference type="SAM" id="Phobius"/>
    </source>
</evidence>
<keyword evidence="1" id="KW-1133">Transmembrane helix</keyword>
<feature type="transmembrane region" description="Helical" evidence="1">
    <location>
        <begin position="52"/>
        <end position="73"/>
    </location>
</feature>
<accession>A0A8S1YBX5</accession>
<dbReference type="AlphaFoldDB" id="A0A8S1YBX5"/>
<proteinExistence type="predicted"/>
<keyword evidence="1" id="KW-0472">Membrane</keyword>
<dbReference type="EMBL" id="CAJJDO010000162">
    <property type="protein sequence ID" value="CAD8211250.1"/>
    <property type="molecule type" value="Genomic_DNA"/>
</dbReference>
<comment type="caution">
    <text evidence="2">The sequence shown here is derived from an EMBL/GenBank/DDBJ whole genome shotgun (WGS) entry which is preliminary data.</text>
</comment>
<evidence type="ECO:0008006" key="4">
    <source>
        <dbReference type="Google" id="ProtNLM"/>
    </source>
</evidence>
<evidence type="ECO:0000313" key="3">
    <source>
        <dbReference type="Proteomes" id="UP000689195"/>
    </source>
</evidence>
<dbReference type="Proteomes" id="UP000689195">
    <property type="component" value="Unassembled WGS sequence"/>
</dbReference>
<sequence length="178" mass="21312">MYFVNELSMYNFLIYFKFVLNNNLTSDINNLNHILIQLYKHFLLFSFQIDNFTTFLILLICIQFLSLIGKGLFHQFKQTTTNSSTIIIQESPVLQIDFLQEVLVNHPYILKGEYVFVKYKQFLFLQYLVINQKRKKSQNQQTFDEFKSLITSLQRRLIDSFRETEIATNALQEKSYMK</sequence>
<keyword evidence="1" id="KW-0812">Transmembrane</keyword>
<name>A0A8S1YBX5_9CILI</name>
<reference evidence="2" key="1">
    <citation type="submission" date="2021-01" db="EMBL/GenBank/DDBJ databases">
        <authorList>
            <consortium name="Genoscope - CEA"/>
            <person name="William W."/>
        </authorList>
    </citation>
    <scope>NUCLEOTIDE SEQUENCE</scope>
</reference>
<gene>
    <name evidence="2" type="ORF">PPENT_87.1.T1620116</name>
</gene>
<protein>
    <recommendedName>
        <fullName evidence="4">Transmembrane protein</fullName>
    </recommendedName>
</protein>
<dbReference type="OrthoDB" id="10629641at2759"/>
<keyword evidence="3" id="KW-1185">Reference proteome</keyword>
<evidence type="ECO:0000313" key="2">
    <source>
        <dbReference type="EMBL" id="CAD8211250.1"/>
    </source>
</evidence>
<organism evidence="2 3">
    <name type="scientific">Paramecium pentaurelia</name>
    <dbReference type="NCBI Taxonomy" id="43138"/>
    <lineage>
        <taxon>Eukaryota</taxon>
        <taxon>Sar</taxon>
        <taxon>Alveolata</taxon>
        <taxon>Ciliophora</taxon>
        <taxon>Intramacronucleata</taxon>
        <taxon>Oligohymenophorea</taxon>
        <taxon>Peniculida</taxon>
        <taxon>Parameciidae</taxon>
        <taxon>Paramecium</taxon>
    </lineage>
</organism>